<comment type="subunit">
    <text evidence="5">Forms a complex with TatA.</text>
</comment>
<dbReference type="KEGG" id="abac:LuPra_04817"/>
<dbReference type="PANTHER" id="PTHR30371">
    <property type="entry name" value="SEC-INDEPENDENT PROTEIN TRANSLOCASE PROTEIN TATC"/>
    <property type="match status" value="1"/>
</dbReference>
<dbReference type="GO" id="GO:0033281">
    <property type="term" value="C:TAT protein transport complex"/>
    <property type="evidence" value="ECO:0007669"/>
    <property type="project" value="UniProtKB-UniRule"/>
</dbReference>
<keyword evidence="5" id="KW-0653">Protein transport</keyword>
<dbReference type="OrthoDB" id="9777044at2"/>
<dbReference type="STRING" id="1855912.LuPra_04817"/>
<evidence type="ECO:0000256" key="2">
    <source>
        <dbReference type="ARBA" id="ARBA00022692"/>
    </source>
</evidence>
<dbReference type="RefSeq" id="WP_110173105.1">
    <property type="nucleotide sequence ID" value="NZ_CP015136.1"/>
</dbReference>
<keyword evidence="2 5" id="KW-0812">Transmembrane</keyword>
<reference evidence="7 8" key="1">
    <citation type="journal article" date="2016" name="Genome Announc.">
        <title>First Complete Genome Sequence of a Subdivision 6 Acidobacterium Strain.</title>
        <authorList>
            <person name="Huang S."/>
            <person name="Vieira S."/>
            <person name="Bunk B."/>
            <person name="Riedel T."/>
            <person name="Sproer C."/>
            <person name="Overmann J."/>
        </authorList>
    </citation>
    <scope>NUCLEOTIDE SEQUENCE [LARGE SCALE GENOMIC DNA]</scope>
    <source>
        <strain evidence="8">DSM 100886 HEG_-6_39</strain>
    </source>
</reference>
<dbReference type="Pfam" id="PF00902">
    <property type="entry name" value="TatC"/>
    <property type="match status" value="1"/>
</dbReference>
<dbReference type="InterPro" id="IPR002033">
    <property type="entry name" value="TatC"/>
</dbReference>
<dbReference type="EMBL" id="CP015136">
    <property type="protein sequence ID" value="AMY11566.1"/>
    <property type="molecule type" value="Genomic_DNA"/>
</dbReference>
<dbReference type="Proteomes" id="UP000076079">
    <property type="component" value="Chromosome"/>
</dbReference>
<evidence type="ECO:0000256" key="5">
    <source>
        <dbReference type="HAMAP-Rule" id="MF_00902"/>
    </source>
</evidence>
<organism evidence="7 8">
    <name type="scientific">Luteitalea pratensis</name>
    <dbReference type="NCBI Taxonomy" id="1855912"/>
    <lineage>
        <taxon>Bacteria</taxon>
        <taxon>Pseudomonadati</taxon>
        <taxon>Acidobacteriota</taxon>
        <taxon>Vicinamibacteria</taxon>
        <taxon>Vicinamibacterales</taxon>
        <taxon>Vicinamibacteraceae</taxon>
        <taxon>Luteitalea</taxon>
    </lineage>
</organism>
<feature type="transmembrane region" description="Helical" evidence="5">
    <location>
        <begin position="179"/>
        <end position="205"/>
    </location>
</feature>
<dbReference type="NCBIfam" id="TIGR00945">
    <property type="entry name" value="tatC"/>
    <property type="match status" value="1"/>
</dbReference>
<gene>
    <name evidence="7" type="primary">tatC_2</name>
    <name evidence="5" type="synonym">tatC</name>
    <name evidence="7" type="ORF">LuPra_04817</name>
</gene>
<evidence type="ECO:0000256" key="6">
    <source>
        <dbReference type="SAM" id="MobiDB-lite"/>
    </source>
</evidence>
<dbReference type="PATRIC" id="fig|1813736.3.peg.5075"/>
<feature type="region of interest" description="Disordered" evidence="6">
    <location>
        <begin position="1"/>
        <end position="24"/>
    </location>
</feature>
<dbReference type="GO" id="GO:0009977">
    <property type="term" value="F:proton motive force dependent protein transmembrane transporter activity"/>
    <property type="evidence" value="ECO:0007669"/>
    <property type="project" value="TreeGrafter"/>
</dbReference>
<name>A0A143PTA3_LUTPR</name>
<feature type="transmembrane region" description="Helical" evidence="5">
    <location>
        <begin position="129"/>
        <end position="159"/>
    </location>
</feature>
<keyword evidence="8" id="KW-1185">Reference proteome</keyword>
<evidence type="ECO:0000256" key="1">
    <source>
        <dbReference type="ARBA" id="ARBA00004141"/>
    </source>
</evidence>
<keyword evidence="5" id="KW-1003">Cell membrane</keyword>
<dbReference type="GO" id="GO:0043953">
    <property type="term" value="P:protein transport by the Tat complex"/>
    <property type="evidence" value="ECO:0007669"/>
    <property type="project" value="UniProtKB-UniRule"/>
</dbReference>
<sequence length="268" mass="29882">MSLSPVPSAPPPPRPFDDDEEDEGVGGKMSFLEHLDELRQRLIKGLLAVLVGFVIAMVFIGPIFDFVMAPLQAILPAGGKLIYTEPTEAFMLYMKMGALVGLMLALPVVLWQIWAFIAPGLYAHEKRFAIPFVMMSTVFFIGGTLFSHYVVFPAMWRFFASFSTDTVVFAPRIEPVFSLYVRMALGLGAVFEMPTLIMFLARVGLVTPRFLIRHTKYAILIIFIVAAIVTPSPDVVSQFLLALPMIVLYAFSILVAWVFQKRVPKVEA</sequence>
<feature type="transmembrane region" description="Helical" evidence="5">
    <location>
        <begin position="91"/>
        <end position="117"/>
    </location>
</feature>
<keyword evidence="5" id="KW-0811">Translocation</keyword>
<keyword evidence="3 5" id="KW-1133">Transmembrane helix</keyword>
<keyword evidence="5" id="KW-0813">Transport</keyword>
<feature type="transmembrane region" description="Helical" evidence="5">
    <location>
        <begin position="217"/>
        <end position="233"/>
    </location>
</feature>
<proteinExistence type="inferred from homology"/>
<feature type="transmembrane region" description="Helical" evidence="5">
    <location>
        <begin position="46"/>
        <end position="71"/>
    </location>
</feature>
<evidence type="ECO:0000256" key="3">
    <source>
        <dbReference type="ARBA" id="ARBA00022989"/>
    </source>
</evidence>
<reference evidence="8" key="2">
    <citation type="submission" date="2016-04" db="EMBL/GenBank/DDBJ databases">
        <title>First Complete Genome Sequence of a Subdivision 6 Acidobacterium.</title>
        <authorList>
            <person name="Huang S."/>
            <person name="Vieira S."/>
            <person name="Bunk B."/>
            <person name="Riedel T."/>
            <person name="Sproeer C."/>
            <person name="Overmann J."/>
        </authorList>
    </citation>
    <scope>NUCLEOTIDE SEQUENCE [LARGE SCALE GENOMIC DNA]</scope>
    <source>
        <strain evidence="8">DSM 100886 HEG_-6_39</strain>
    </source>
</reference>
<dbReference type="PRINTS" id="PR01840">
    <property type="entry name" value="TATCFAMILY"/>
</dbReference>
<keyword evidence="4 5" id="KW-0472">Membrane</keyword>
<dbReference type="AlphaFoldDB" id="A0A143PTA3"/>
<feature type="transmembrane region" description="Helical" evidence="5">
    <location>
        <begin position="239"/>
        <end position="259"/>
    </location>
</feature>
<dbReference type="PANTHER" id="PTHR30371:SF0">
    <property type="entry name" value="SEC-INDEPENDENT PROTEIN TRANSLOCASE PROTEIN TATC, CHLOROPLASTIC-RELATED"/>
    <property type="match status" value="1"/>
</dbReference>
<comment type="function">
    <text evidence="5">Part of the twin-arginine translocation (Tat) system that transports large folded proteins containing a characteristic twin-arginine motif in their signal peptide across membranes.</text>
</comment>
<comment type="subcellular location">
    <subcellularLocation>
        <location evidence="5">Cell membrane</location>
        <topology evidence="5">Multi-pass membrane protein</topology>
    </subcellularLocation>
    <subcellularLocation>
        <location evidence="1">Membrane</location>
        <topology evidence="1">Multi-pass membrane protein</topology>
    </subcellularLocation>
</comment>
<evidence type="ECO:0000256" key="4">
    <source>
        <dbReference type="ARBA" id="ARBA00023136"/>
    </source>
</evidence>
<dbReference type="GO" id="GO:0065002">
    <property type="term" value="P:intracellular protein transmembrane transport"/>
    <property type="evidence" value="ECO:0007669"/>
    <property type="project" value="TreeGrafter"/>
</dbReference>
<comment type="similarity">
    <text evidence="5">Belongs to the TatC family.</text>
</comment>
<evidence type="ECO:0000313" key="8">
    <source>
        <dbReference type="Proteomes" id="UP000076079"/>
    </source>
</evidence>
<protein>
    <recommendedName>
        <fullName evidence="5">Sec-independent protein translocase protein TatC</fullName>
    </recommendedName>
</protein>
<accession>A0A143PTA3</accession>
<dbReference type="HAMAP" id="MF_00902">
    <property type="entry name" value="TatC"/>
    <property type="match status" value="1"/>
</dbReference>
<evidence type="ECO:0000313" key="7">
    <source>
        <dbReference type="EMBL" id="AMY11566.1"/>
    </source>
</evidence>